<gene>
    <name evidence="4" type="primary">tenI</name>
    <name evidence="4" type="ORF">ACLFYP115_01908</name>
</gene>
<evidence type="ECO:0000259" key="3">
    <source>
        <dbReference type="Pfam" id="PF02581"/>
    </source>
</evidence>
<protein>
    <submittedName>
        <fullName evidence="4">Regulatory protein TenI</fullName>
    </submittedName>
</protein>
<dbReference type="SUPFAM" id="SSF51391">
    <property type="entry name" value="Thiamin phosphate synthase"/>
    <property type="match status" value="1"/>
</dbReference>
<dbReference type="AlphaFoldDB" id="A0A6N2UJ76"/>
<dbReference type="PANTHER" id="PTHR20857:SF15">
    <property type="entry name" value="THIAMINE-PHOSPHATE SYNTHASE"/>
    <property type="match status" value="1"/>
</dbReference>
<dbReference type="InterPro" id="IPR022998">
    <property type="entry name" value="ThiamineP_synth_TenI"/>
</dbReference>
<dbReference type="InterPro" id="IPR013785">
    <property type="entry name" value="Aldolase_TIM"/>
</dbReference>
<dbReference type="PANTHER" id="PTHR20857">
    <property type="entry name" value="THIAMINE-PHOSPHATE PYROPHOSPHORYLASE"/>
    <property type="match status" value="1"/>
</dbReference>
<dbReference type="InterPro" id="IPR036206">
    <property type="entry name" value="ThiamineP_synth_sf"/>
</dbReference>
<evidence type="ECO:0000313" key="4">
    <source>
        <dbReference type="EMBL" id="VYT17668.1"/>
    </source>
</evidence>
<dbReference type="EMBL" id="CACRSQ010000006">
    <property type="protein sequence ID" value="VYT17668.1"/>
    <property type="molecule type" value="Genomic_DNA"/>
</dbReference>
<name>A0A6N2UJ76_9FIRM</name>
<evidence type="ECO:0000256" key="2">
    <source>
        <dbReference type="ARBA" id="ARBA00022977"/>
    </source>
</evidence>
<dbReference type="GO" id="GO:0004789">
    <property type="term" value="F:thiamine-phosphate diphosphorylase activity"/>
    <property type="evidence" value="ECO:0007669"/>
    <property type="project" value="TreeGrafter"/>
</dbReference>
<keyword evidence="2" id="KW-0784">Thiamine biosynthesis</keyword>
<feature type="domain" description="Thiamine phosphate synthase/TenI" evidence="3">
    <location>
        <begin position="7"/>
        <end position="181"/>
    </location>
</feature>
<dbReference type="CDD" id="cd00564">
    <property type="entry name" value="TMP_TenI"/>
    <property type="match status" value="1"/>
</dbReference>
<sequence>MNQEWIAVTDRKQCGGEFLKTVQTLAGQGLKTIILREKDLSEEEYGELAARCMEICRKAGASLTLHKYFHAACGLGADRIHLPYPVFRENAGKIDQHIHVSTSIHAPGEAVEAERMGAEFVIAGHIFQTDCKKGVPPRGLEFLRETVQSVSIPVYAIGGITPYNIGDVLDTGAAGGCMMSGFMKSPKIIDKP</sequence>
<dbReference type="GO" id="GO:0005737">
    <property type="term" value="C:cytoplasm"/>
    <property type="evidence" value="ECO:0007669"/>
    <property type="project" value="TreeGrafter"/>
</dbReference>
<reference evidence="4" key="1">
    <citation type="submission" date="2019-11" db="EMBL/GenBank/DDBJ databases">
        <authorList>
            <person name="Feng L."/>
        </authorList>
    </citation>
    <scope>NUCLEOTIDE SEQUENCE</scope>
    <source>
        <strain evidence="4">AcaccaeLFYP115</strain>
    </source>
</reference>
<evidence type="ECO:0000256" key="1">
    <source>
        <dbReference type="ARBA" id="ARBA00004948"/>
    </source>
</evidence>
<dbReference type="Pfam" id="PF02581">
    <property type="entry name" value="TMP-TENI"/>
    <property type="match status" value="1"/>
</dbReference>
<dbReference type="GO" id="GO:0009228">
    <property type="term" value="P:thiamine biosynthetic process"/>
    <property type="evidence" value="ECO:0007669"/>
    <property type="project" value="UniProtKB-KW"/>
</dbReference>
<organism evidence="4">
    <name type="scientific">Anaerostipes caccae</name>
    <dbReference type="NCBI Taxonomy" id="105841"/>
    <lineage>
        <taxon>Bacteria</taxon>
        <taxon>Bacillati</taxon>
        <taxon>Bacillota</taxon>
        <taxon>Clostridia</taxon>
        <taxon>Lachnospirales</taxon>
        <taxon>Lachnospiraceae</taxon>
        <taxon>Anaerostipes</taxon>
    </lineage>
</organism>
<dbReference type="Gene3D" id="3.20.20.70">
    <property type="entry name" value="Aldolase class I"/>
    <property type="match status" value="1"/>
</dbReference>
<comment type="pathway">
    <text evidence="1">Cofactor biosynthesis; thiamine diphosphate biosynthesis.</text>
</comment>
<proteinExistence type="predicted"/>
<dbReference type="RefSeq" id="WP_156340597.1">
    <property type="nucleotide sequence ID" value="NZ_CACRSQ010000006.1"/>
</dbReference>
<accession>A0A6N2UJ76</accession>